<feature type="transmembrane region" description="Helical" evidence="1">
    <location>
        <begin position="9"/>
        <end position="28"/>
    </location>
</feature>
<dbReference type="EMBL" id="BK015897">
    <property type="protein sequence ID" value="DAD72342.1"/>
    <property type="molecule type" value="Genomic_DNA"/>
</dbReference>
<keyword evidence="1" id="KW-0472">Membrane</keyword>
<keyword evidence="1" id="KW-0812">Transmembrane</keyword>
<evidence type="ECO:0000313" key="2">
    <source>
        <dbReference type="EMBL" id="DAD72342.1"/>
    </source>
</evidence>
<keyword evidence="1" id="KW-1133">Transmembrane helix</keyword>
<feature type="transmembrane region" description="Helical" evidence="1">
    <location>
        <begin position="34"/>
        <end position="52"/>
    </location>
</feature>
<name>A0A8S5LQW4_9CAUD</name>
<sequence length="62" mass="6541">MEQSRTKSPIFWIGAISAVYEAFVGAGVSAGVDLPWWIGAIGTALAAFLVYATGNNPSMKSY</sequence>
<reference evidence="2" key="1">
    <citation type="journal article" date="2021" name="Proc. Natl. Acad. Sci. U.S.A.">
        <title>A Catalog of Tens of Thousands of Viruses from Human Metagenomes Reveals Hidden Associations with Chronic Diseases.</title>
        <authorList>
            <person name="Tisza M.J."/>
            <person name="Buck C.B."/>
        </authorList>
    </citation>
    <scope>NUCLEOTIDE SEQUENCE</scope>
    <source>
        <strain evidence="2">CtC8s18</strain>
    </source>
</reference>
<evidence type="ECO:0000256" key="1">
    <source>
        <dbReference type="SAM" id="Phobius"/>
    </source>
</evidence>
<accession>A0A8S5LQW4</accession>
<organism evidence="2">
    <name type="scientific">Podoviridae sp. ctC8s18</name>
    <dbReference type="NCBI Taxonomy" id="2827617"/>
    <lineage>
        <taxon>Viruses</taxon>
        <taxon>Duplodnaviria</taxon>
        <taxon>Heunggongvirae</taxon>
        <taxon>Uroviricota</taxon>
        <taxon>Caudoviricetes</taxon>
    </lineage>
</organism>
<proteinExistence type="predicted"/>
<protein>
    <submittedName>
        <fullName evidence="2">Holin</fullName>
    </submittedName>
</protein>